<dbReference type="Pfam" id="PF14257">
    <property type="entry name" value="DUF4349"/>
    <property type="match status" value="1"/>
</dbReference>
<organism evidence="4 5">
    <name type="scientific">Streptomyces filamentosus</name>
    <name type="common">Streptomyces roseosporus</name>
    <dbReference type="NCBI Taxonomy" id="67294"/>
    <lineage>
        <taxon>Bacteria</taxon>
        <taxon>Bacillati</taxon>
        <taxon>Actinomycetota</taxon>
        <taxon>Actinomycetes</taxon>
        <taxon>Kitasatosporales</taxon>
        <taxon>Streptomycetaceae</taxon>
        <taxon>Streptomyces</taxon>
    </lineage>
</organism>
<evidence type="ECO:0000313" key="5">
    <source>
        <dbReference type="Proteomes" id="UP000632849"/>
    </source>
</evidence>
<feature type="region of interest" description="Disordered" evidence="1">
    <location>
        <begin position="43"/>
        <end position="86"/>
    </location>
</feature>
<feature type="region of interest" description="Disordered" evidence="1">
    <location>
        <begin position="1"/>
        <end position="23"/>
    </location>
</feature>
<feature type="region of interest" description="Disordered" evidence="1">
    <location>
        <begin position="327"/>
        <end position="372"/>
    </location>
</feature>
<keyword evidence="2" id="KW-0472">Membrane</keyword>
<gene>
    <name evidence="4" type="ORF">GCM10017667_05400</name>
</gene>
<accession>A0A919EGP5</accession>
<name>A0A919EGP5_STRFL</name>
<keyword evidence="2" id="KW-0812">Transmembrane</keyword>
<feature type="domain" description="DUF4349" evidence="3">
    <location>
        <begin position="102"/>
        <end position="315"/>
    </location>
</feature>
<keyword evidence="5" id="KW-1185">Reference proteome</keyword>
<protein>
    <recommendedName>
        <fullName evidence="3">DUF4349 domain-containing protein</fullName>
    </recommendedName>
</protein>
<reference evidence="4" key="2">
    <citation type="submission" date="2020-09" db="EMBL/GenBank/DDBJ databases">
        <authorList>
            <person name="Sun Q."/>
            <person name="Ohkuma M."/>
        </authorList>
    </citation>
    <scope>NUCLEOTIDE SEQUENCE</scope>
    <source>
        <strain evidence="4">JCM 4122</strain>
    </source>
</reference>
<proteinExistence type="predicted"/>
<reference evidence="4" key="1">
    <citation type="journal article" date="2014" name="Int. J. Syst. Evol. Microbiol.">
        <title>Complete genome sequence of Corynebacterium casei LMG S-19264T (=DSM 44701T), isolated from a smear-ripened cheese.</title>
        <authorList>
            <consortium name="US DOE Joint Genome Institute (JGI-PGF)"/>
            <person name="Walter F."/>
            <person name="Albersmeier A."/>
            <person name="Kalinowski J."/>
            <person name="Ruckert C."/>
        </authorList>
    </citation>
    <scope>NUCLEOTIDE SEQUENCE</scope>
    <source>
        <strain evidence="4">JCM 4122</strain>
    </source>
</reference>
<keyword evidence="2" id="KW-1133">Transmembrane helix</keyword>
<dbReference type="AlphaFoldDB" id="A0A919EGP5"/>
<dbReference type="InterPro" id="IPR025645">
    <property type="entry name" value="DUF4349"/>
</dbReference>
<evidence type="ECO:0000313" key="4">
    <source>
        <dbReference type="EMBL" id="GHF80693.1"/>
    </source>
</evidence>
<comment type="caution">
    <text evidence="4">The sequence shown here is derived from an EMBL/GenBank/DDBJ whole genome shotgun (WGS) entry which is preliminary data.</text>
</comment>
<dbReference type="EMBL" id="BNBE01000001">
    <property type="protein sequence ID" value="GHF80693.1"/>
    <property type="molecule type" value="Genomic_DNA"/>
</dbReference>
<evidence type="ECO:0000259" key="3">
    <source>
        <dbReference type="Pfam" id="PF14257"/>
    </source>
</evidence>
<evidence type="ECO:0000256" key="2">
    <source>
        <dbReference type="SAM" id="Phobius"/>
    </source>
</evidence>
<sequence length="372" mass="38092">MGTSVSSDPRGAAVRTADGTGGRKRAGAALLLAAVLALTAGCGGGGAESSADGPGGDRAVAAGTERKDAAEGGPASAAEAAEDAKDGAAASGAAGAKAPAGQHVIRTASLSVEVDRVAETAAEVRTVVADAGGRAESETTELVGEGYAHSTMVLRVPQDRYDEVLVRLAGTGRLLARTAEAQDVTDQVVDVESRIATQRASVARVRALMDRAGRLADVVTLEGELSRRQADLEALLAKQASLKDRTSLATVTLELKEKERVTVGDEVTDDSRPAVDEALSGGWNALVAVVAWTLVVLAALAPWLAVALAAYAVWRWVVRPRRRARAAVAVPRPTPAPDTAPERPEQSERPVRTNAAGLPLPGPGPDEEAPAP</sequence>
<dbReference type="Proteomes" id="UP000632849">
    <property type="component" value="Unassembled WGS sequence"/>
</dbReference>
<feature type="compositionally biased region" description="Basic and acidic residues" evidence="1">
    <location>
        <begin position="340"/>
        <end position="351"/>
    </location>
</feature>
<evidence type="ECO:0000256" key="1">
    <source>
        <dbReference type="SAM" id="MobiDB-lite"/>
    </source>
</evidence>
<feature type="transmembrane region" description="Helical" evidence="2">
    <location>
        <begin position="289"/>
        <end position="314"/>
    </location>
</feature>